<proteinExistence type="predicted"/>
<dbReference type="PANTHER" id="PTHR21696">
    <property type="entry name" value="PROTEIN UNC-79 HOMOLOG"/>
    <property type="match status" value="1"/>
</dbReference>
<dbReference type="Proteomes" id="UP000675881">
    <property type="component" value="Chromosome 9"/>
</dbReference>
<accession>A0A7R8HDR6</accession>
<gene>
    <name evidence="1" type="ORF">LSAA_14764</name>
</gene>
<dbReference type="PANTHER" id="PTHR21696:SF2">
    <property type="entry name" value="PROTEIN UNC-79 HOMOLOG"/>
    <property type="match status" value="1"/>
</dbReference>
<reference evidence="1" key="1">
    <citation type="submission" date="2021-02" db="EMBL/GenBank/DDBJ databases">
        <authorList>
            <person name="Bekaert M."/>
        </authorList>
    </citation>
    <scope>NUCLEOTIDE SEQUENCE</scope>
    <source>
        <strain evidence="1">IoA-00</strain>
    </source>
</reference>
<dbReference type="EMBL" id="HG994588">
    <property type="protein sequence ID" value="CAF3040076.1"/>
    <property type="molecule type" value="Genomic_DNA"/>
</dbReference>
<protein>
    <submittedName>
        <fullName evidence="1">UNC79</fullName>
    </submittedName>
</protein>
<dbReference type="AlphaFoldDB" id="A0A7R8HDR6"/>
<evidence type="ECO:0000313" key="2">
    <source>
        <dbReference type="Proteomes" id="UP000675881"/>
    </source>
</evidence>
<evidence type="ECO:0000313" key="1">
    <source>
        <dbReference type="EMBL" id="CAF3040076.1"/>
    </source>
</evidence>
<name>A0A7R8HDR6_LEPSM</name>
<organism evidence="1 2">
    <name type="scientific">Lepeophtheirus salmonis</name>
    <name type="common">Salmon louse</name>
    <name type="synonym">Caligus salmonis</name>
    <dbReference type="NCBI Taxonomy" id="72036"/>
    <lineage>
        <taxon>Eukaryota</taxon>
        <taxon>Metazoa</taxon>
        <taxon>Ecdysozoa</taxon>
        <taxon>Arthropoda</taxon>
        <taxon>Crustacea</taxon>
        <taxon>Multicrustacea</taxon>
        <taxon>Hexanauplia</taxon>
        <taxon>Copepoda</taxon>
        <taxon>Siphonostomatoida</taxon>
        <taxon>Caligidae</taxon>
        <taxon>Lepeophtheirus</taxon>
    </lineage>
</organism>
<dbReference type="InterPro" id="IPR024855">
    <property type="entry name" value="UNC79"/>
</dbReference>
<dbReference type="OrthoDB" id="6270916at2759"/>
<keyword evidence="2" id="KW-1185">Reference proteome</keyword>
<sequence length="681" mass="76666">MNNFVENIVSFIQKDSKTLPSLLTTSSNISWTGAFDNVRNLFYDTVDYDEQDLENVEYSSNTLALSSMNQDLRNEIIKLRLAAPLLPEILLTVTRIAEKSRYSWEFCDAPSVYVPSNCRSIARQFIRCVFHQLAPNGIFSLLFQMELSNKQREKFFETIVSALLDFSEVNPSVPVLLFLQEMNERKTWTSDLLEVSLLNLSCYLKFVPYETPNIWTFVFPQAETFLRRLWTLSANPTKSGSSSSAYKYGFHGGASNSHAATNCLQTGGGKSNEKIEKSTEVTVVLRQTDSLFSIMASLLRMSGIQNSRSILDPLGKLISHTIQNSNVSFHSLLNVCHLCNKTFAKEKERYQLTKAVVFELISAVKFKSSIPDTNFLLLTNFVLQDCGGEITNRCGPGRDFLADVHSLSKVKSHVKGMNIGLNEDTLGGIIKASLAQYMAIEISRGGNGSRPREFLDCSVTISLKHQRPSMNNNPNSFNLNSNVLEDGLCTPIPLEASCHIADHVQVILAGFAEQSKSSVVHMCSLFHAFILCQLWTVYLEQTIMTLQPRDESQVLAGSILLDFWGKVTPGILQLVSHSKVLAEMVNLHFLGLMEAFMECNSMILGKLMPLWIPVLFAYQSTLPDHVRVRLQAIQDYKPQSHGDLEEESTHNEILKKWLQRLQFKMGQIEMQASHVTQFFTV</sequence>